<gene>
    <name evidence="1" type="ORF">ORI27_13785</name>
</gene>
<evidence type="ECO:0000313" key="1">
    <source>
        <dbReference type="EMBL" id="MCX2937775.1"/>
    </source>
</evidence>
<dbReference type="EMBL" id="JAPJDO010000010">
    <property type="protein sequence ID" value="MCX2937775.1"/>
    <property type="molecule type" value="Genomic_DNA"/>
</dbReference>
<proteinExistence type="predicted"/>
<dbReference type="Proteomes" id="UP001300745">
    <property type="component" value="Unassembled WGS sequence"/>
</dbReference>
<protein>
    <submittedName>
        <fullName evidence="1">Uncharacterized protein</fullName>
    </submittedName>
</protein>
<comment type="caution">
    <text evidence="1">The sequence shown here is derived from an EMBL/GenBank/DDBJ whole genome shotgun (WGS) entry which is preliminary data.</text>
</comment>
<reference evidence="1 2" key="1">
    <citation type="submission" date="2022-11" db="EMBL/GenBank/DDBJ databases">
        <title>Mycobacterium sp. nov.</title>
        <authorList>
            <person name="Papic B."/>
            <person name="Spicic S."/>
            <person name="Duvnjak S."/>
        </authorList>
    </citation>
    <scope>NUCLEOTIDE SEQUENCE [LARGE SCALE GENOMIC DNA]</scope>
    <source>
        <strain evidence="1 2">CVI_P4</strain>
    </source>
</reference>
<organism evidence="1 2">
    <name type="scientific">Mycobacterium pinniadriaticum</name>
    <dbReference type="NCBI Taxonomy" id="2994102"/>
    <lineage>
        <taxon>Bacteria</taxon>
        <taxon>Bacillati</taxon>
        <taxon>Actinomycetota</taxon>
        <taxon>Actinomycetes</taxon>
        <taxon>Mycobacteriales</taxon>
        <taxon>Mycobacteriaceae</taxon>
        <taxon>Mycobacterium</taxon>
    </lineage>
</organism>
<keyword evidence="2" id="KW-1185">Reference proteome</keyword>
<accession>A0ABT3SE53</accession>
<sequence>MSTPSVTQPAWRLQDRDDAGPAVDAHVGRFIVATAYQTDSGEWHTYIPIHTRDAIGWPDDQVNTFTLTYGSASSASGRDQAVAVAELVARLYVAMGGQEA</sequence>
<evidence type="ECO:0000313" key="2">
    <source>
        <dbReference type="Proteomes" id="UP001300745"/>
    </source>
</evidence>
<name>A0ABT3SE53_9MYCO</name>
<dbReference type="RefSeq" id="WP_265997433.1">
    <property type="nucleotide sequence ID" value="NZ_JAPJDN010000010.1"/>
</dbReference>